<feature type="region of interest" description="Disordered" evidence="1">
    <location>
        <begin position="273"/>
        <end position="294"/>
    </location>
</feature>
<dbReference type="InterPro" id="IPR053060">
    <property type="entry name" value="Cytokinesis_Signaling_Reg"/>
</dbReference>
<keyword evidence="4" id="KW-1185">Reference proteome</keyword>
<feature type="compositionally biased region" description="Basic and acidic residues" evidence="1">
    <location>
        <begin position="927"/>
        <end position="943"/>
    </location>
</feature>
<dbReference type="EMBL" id="CP141890">
    <property type="protein sequence ID" value="WRT70357.1"/>
    <property type="molecule type" value="Genomic_DNA"/>
</dbReference>
<feature type="domain" description="Arrestin C-terminal-like" evidence="2">
    <location>
        <begin position="224"/>
        <end position="358"/>
    </location>
</feature>
<feature type="compositionally biased region" description="Low complexity" evidence="1">
    <location>
        <begin position="98"/>
        <end position="118"/>
    </location>
</feature>
<feature type="compositionally biased region" description="Polar residues" evidence="1">
    <location>
        <begin position="716"/>
        <end position="746"/>
    </location>
</feature>
<feature type="region of interest" description="Disordered" evidence="1">
    <location>
        <begin position="665"/>
        <end position="842"/>
    </location>
</feature>
<feature type="compositionally biased region" description="Low complexity" evidence="1">
    <location>
        <begin position="516"/>
        <end position="527"/>
    </location>
</feature>
<feature type="region of interest" description="Disordered" evidence="1">
    <location>
        <begin position="870"/>
        <end position="1344"/>
    </location>
</feature>
<dbReference type="InterPro" id="IPR014752">
    <property type="entry name" value="Arrestin-like_C"/>
</dbReference>
<evidence type="ECO:0000313" key="4">
    <source>
        <dbReference type="Proteomes" id="UP001329825"/>
    </source>
</evidence>
<feature type="compositionally biased region" description="Basic and acidic residues" evidence="1">
    <location>
        <begin position="631"/>
        <end position="645"/>
    </location>
</feature>
<feature type="compositionally biased region" description="Low complexity" evidence="1">
    <location>
        <begin position="665"/>
        <end position="680"/>
    </location>
</feature>
<feature type="region of interest" description="Disordered" evidence="1">
    <location>
        <begin position="395"/>
        <end position="443"/>
    </location>
</feature>
<feature type="compositionally biased region" description="Polar residues" evidence="1">
    <location>
        <begin position="870"/>
        <end position="896"/>
    </location>
</feature>
<sequence length="1344" mass="143312">MSHPARLSLRAPPHLPFIQGYPGIPASGNRKSAGVHGTLELRVGTTPVKAKWVRVEIRKYEILPPGFPGGGSFNNHNNGNHELVWEHIGDIQTLWKPSSSSSSATSTSVSKSTSTSTTNGNGDECEIIETSDFKFFLPLPEHIPPTIELQKDSGIKYELVAALCYRQKGGMFKKESYPILKISESILITKHELHSTWPIYQIPSTISSNDQPQTPTATTASNNNGQLVLNVSRPNRAFGSGDKIQFSASLKSTKSQPFKLKGFECTMYEIITSIPSPPPTQPNGNTNVKDKKRKSMLNPISRSRAVATVKAAIDEKINLGGERSARIEMLIDRVQSTTTNARSLKVSYELEVKAVMEGIKDKIQVNGIVYTVGVYSKTHAENAVRDIGYVEALCPKPASPPPKPPPIDSTPFSGSQPDLPPGSTPYPPTAFTPPRTSSQQQGFIPRQDFQRHISGNTLNSINTFSTTTSGPGEFGLIPGQSHRPYITMPLSHGQGQGQGQGHRRGEVLFPNPQPARPRSITPTSPTIESSGDHERYAQSDVGHDNASRYSTATMATFGRWDNGLKNAMVSPGIDGGGTMASPTSSDNTTTPTSPIVPSTSTAQSPPSGLASRSVSTRPSVPPPSSFYLSAEQEKHLQRDRYESARTKAISAQTGLGVSLDQVGLAGPSPSSLSLASSPSSKIPNLDEEEAPPPEYAPPIPAQPKQQYTAPTRPVSEYTNGSSIKSNSTPASPAATITSLPSVSNRVASPPLEKQGFSSAAEEKEIQRKRYEEATSKMSKRMSSESGSVGSSSTMSGTPNRHSSIIQQLNPTPPSQPSQSNDNPLPYEAIHASESSSSAIRPRANVGLGISSGLSEKEQMRRYYAAQDAVAQNATGSDSGGNTSPGRMTSIGTNSVLSKRLGSDGMSLPYNVDSGSNGSMRGVINASNEKEQMRRFYEAQEKVSRAQTQFPVAGPSNTVNTPSSSPKPRHSMGTGPGGSAISEKEQMRRYYEAQDKVAAASSSSQGQGQGQVQSPSSYTDSKSENSPPRNVAPNGMDEKEQMRRYYDAQEKVSLANGSPSQPQSAKIPSASTPMNAKPSGSILNARDEKEQMKRYYEAMDKVQNASTNNHSRLGSGSGSGSGSRSGSGVQSGNNPFADPVDRVDSLPPILSPPVDSPPVDSPPVDSLPAFDTPSSPPMASGSTHTDTQSTNAGHVSAEQEKEIMRKRYEQATSAVERHSSPSPISSPSLVKNVNGPRTSLGLASQQLISSVNTPSASPTTTSTTTHTGIEKHSPRLISRNTTVSPPDSPLMRDPTVKAGKAKASQTQIQTQIQNRPPAQIDSDAPPPPPLPARPPKEYVELLSPV</sequence>
<feature type="compositionally biased region" description="Pro residues" evidence="1">
    <location>
        <begin position="418"/>
        <end position="431"/>
    </location>
</feature>
<dbReference type="Pfam" id="PF02752">
    <property type="entry name" value="Arrestin_C"/>
    <property type="match status" value="1"/>
</dbReference>
<accession>A0ABZ1D8F1</accession>
<feature type="compositionally biased region" description="Pro residues" evidence="1">
    <location>
        <begin position="397"/>
        <end position="408"/>
    </location>
</feature>
<feature type="compositionally biased region" description="Basic and acidic residues" evidence="1">
    <location>
        <begin position="760"/>
        <end position="774"/>
    </location>
</feature>
<evidence type="ECO:0000259" key="2">
    <source>
        <dbReference type="Pfam" id="PF02752"/>
    </source>
</evidence>
<feature type="compositionally biased region" description="Basic and acidic residues" evidence="1">
    <location>
        <begin position="530"/>
        <end position="544"/>
    </location>
</feature>
<feature type="compositionally biased region" description="Low complexity" evidence="1">
    <location>
        <begin position="1248"/>
        <end position="1266"/>
    </location>
</feature>
<dbReference type="RefSeq" id="XP_062795096.1">
    <property type="nucleotide sequence ID" value="XM_062939045.1"/>
</dbReference>
<feature type="region of interest" description="Disordered" evidence="1">
    <location>
        <begin position="96"/>
        <end position="124"/>
    </location>
</feature>
<gene>
    <name evidence="3" type="ORF">IL334_007355</name>
</gene>
<evidence type="ECO:0000313" key="3">
    <source>
        <dbReference type="EMBL" id="WRT70357.1"/>
    </source>
</evidence>
<feature type="compositionally biased region" description="Pro residues" evidence="1">
    <location>
        <begin position="1323"/>
        <end position="1332"/>
    </location>
</feature>
<name>A0ABZ1D8F1_9TREE</name>
<organism evidence="3 4">
    <name type="scientific">Kwoniella shivajii</name>
    <dbReference type="NCBI Taxonomy" id="564305"/>
    <lineage>
        <taxon>Eukaryota</taxon>
        <taxon>Fungi</taxon>
        <taxon>Dikarya</taxon>
        <taxon>Basidiomycota</taxon>
        <taxon>Agaricomycotina</taxon>
        <taxon>Tremellomycetes</taxon>
        <taxon>Tremellales</taxon>
        <taxon>Cryptococcaceae</taxon>
        <taxon>Kwoniella</taxon>
    </lineage>
</organism>
<dbReference type="GeneID" id="87959485"/>
<feature type="compositionally biased region" description="Basic and acidic residues" evidence="1">
    <location>
        <begin position="1084"/>
        <end position="1099"/>
    </location>
</feature>
<feature type="compositionally biased region" description="Polar residues" evidence="1">
    <location>
        <begin position="1302"/>
        <end position="1313"/>
    </location>
</feature>
<dbReference type="PANTHER" id="PTHR36419:SF1">
    <property type="entry name" value="RHO1 GEF LOCALIZING PROTEIN 1"/>
    <property type="match status" value="1"/>
</dbReference>
<feature type="region of interest" description="Disordered" evidence="1">
    <location>
        <begin position="568"/>
        <end position="647"/>
    </location>
</feature>
<feature type="compositionally biased region" description="Low complexity" evidence="1">
    <location>
        <begin position="783"/>
        <end position="797"/>
    </location>
</feature>
<feature type="compositionally biased region" description="Basic and acidic residues" evidence="1">
    <location>
        <begin position="981"/>
        <end position="994"/>
    </location>
</feature>
<feature type="compositionally biased region" description="Basic and acidic residues" evidence="1">
    <location>
        <begin position="1035"/>
        <end position="1049"/>
    </location>
</feature>
<dbReference type="InterPro" id="IPR011022">
    <property type="entry name" value="Arrestin_C-like"/>
</dbReference>
<feature type="compositionally biased region" description="Polar residues" evidence="1">
    <location>
        <begin position="1054"/>
        <end position="1073"/>
    </location>
</feature>
<reference evidence="3 4" key="1">
    <citation type="submission" date="2024-01" db="EMBL/GenBank/DDBJ databases">
        <title>Comparative genomics of Cryptococcus and Kwoniella reveals pathogenesis evolution and contrasting modes of karyotype evolution via chromosome fusion or intercentromeric recombination.</title>
        <authorList>
            <person name="Coelho M.A."/>
            <person name="David-Palma M."/>
            <person name="Shea T."/>
            <person name="Bowers K."/>
            <person name="McGinley-Smith S."/>
            <person name="Mohammad A.W."/>
            <person name="Gnirke A."/>
            <person name="Yurkov A.M."/>
            <person name="Nowrousian M."/>
            <person name="Sun S."/>
            <person name="Cuomo C.A."/>
            <person name="Heitman J."/>
        </authorList>
    </citation>
    <scope>NUCLEOTIDE SEQUENCE [LARGE SCALE GENOMIC DNA]</scope>
    <source>
        <strain evidence="3">CBS 11374</strain>
    </source>
</reference>
<feature type="compositionally biased region" description="Pro residues" evidence="1">
    <location>
        <begin position="692"/>
        <end position="701"/>
    </location>
</feature>
<dbReference type="PANTHER" id="PTHR36419">
    <property type="entry name" value="ARRESTIN FAMILY PROTEIN 1"/>
    <property type="match status" value="1"/>
</dbReference>
<feature type="compositionally biased region" description="Pro residues" evidence="1">
    <location>
        <begin position="1148"/>
        <end position="1160"/>
    </location>
</feature>
<feature type="region of interest" description="Disordered" evidence="1">
    <location>
        <begin position="492"/>
        <end position="544"/>
    </location>
</feature>
<feature type="compositionally biased region" description="Basic and acidic residues" evidence="1">
    <location>
        <begin position="1196"/>
        <end position="1218"/>
    </location>
</feature>
<evidence type="ECO:0000256" key="1">
    <source>
        <dbReference type="SAM" id="MobiDB-lite"/>
    </source>
</evidence>
<feature type="compositionally biased region" description="Low complexity" evidence="1">
    <location>
        <begin position="1000"/>
        <end position="1016"/>
    </location>
</feature>
<dbReference type="Proteomes" id="UP001329825">
    <property type="component" value="Chromosome 10"/>
</dbReference>
<feature type="compositionally biased region" description="Gly residues" evidence="1">
    <location>
        <begin position="1114"/>
        <end position="1124"/>
    </location>
</feature>
<feature type="compositionally biased region" description="Low complexity" evidence="1">
    <location>
        <begin position="954"/>
        <end position="965"/>
    </location>
</feature>
<feature type="compositionally biased region" description="Polar residues" evidence="1">
    <location>
        <begin position="1228"/>
        <end position="1247"/>
    </location>
</feature>
<feature type="compositionally biased region" description="Polar residues" evidence="1">
    <location>
        <begin position="1017"/>
        <end position="1027"/>
    </location>
</feature>
<feature type="compositionally biased region" description="Polar residues" evidence="1">
    <location>
        <begin position="1179"/>
        <end position="1192"/>
    </location>
</feature>
<dbReference type="Gene3D" id="2.60.40.640">
    <property type="match status" value="1"/>
</dbReference>
<proteinExistence type="predicted"/>
<feature type="compositionally biased region" description="Polar residues" evidence="1">
    <location>
        <begin position="1102"/>
        <end position="1111"/>
    </location>
</feature>
<protein>
    <recommendedName>
        <fullName evidence="2">Arrestin C-terminal-like domain-containing protein</fullName>
    </recommendedName>
</protein>
<feature type="compositionally biased region" description="Low complexity" evidence="1">
    <location>
        <begin position="581"/>
        <end position="601"/>
    </location>
</feature>
<feature type="compositionally biased region" description="Low complexity" evidence="1">
    <location>
        <begin position="816"/>
        <end position="839"/>
    </location>
</feature>